<sequence>MARGEPSSKAIDRTHTNTIHNFLACFEPRGEHMDAAAAAMVAGCIRAASGAAAARCRVVVRRQRSRPPPAVVVGPGNNGHAQRSIGRQEICGFNYWG</sequence>
<reference evidence="1 2" key="1">
    <citation type="journal article" date="2015" name="Genome Biol.">
        <title>Comparative genomics of Steinernema reveals deeply conserved gene regulatory networks.</title>
        <authorList>
            <person name="Dillman A.R."/>
            <person name="Macchietto M."/>
            <person name="Porter C.F."/>
            <person name="Rogers A."/>
            <person name="Williams B."/>
            <person name="Antoshechkin I."/>
            <person name="Lee M.M."/>
            <person name="Goodwin Z."/>
            <person name="Lu X."/>
            <person name="Lewis E.E."/>
            <person name="Goodrich-Blair H."/>
            <person name="Stock S.P."/>
            <person name="Adams B.J."/>
            <person name="Sternberg P.W."/>
            <person name="Mortazavi A."/>
        </authorList>
    </citation>
    <scope>NUCLEOTIDE SEQUENCE [LARGE SCALE GENOMIC DNA]</scope>
    <source>
        <strain evidence="1 2">ALL</strain>
    </source>
</reference>
<comment type="caution">
    <text evidence="1">The sequence shown here is derived from an EMBL/GenBank/DDBJ whole genome shotgun (WGS) entry which is preliminary data.</text>
</comment>
<reference evidence="1 2" key="2">
    <citation type="journal article" date="2019" name="G3 (Bethesda)">
        <title>Hybrid Assembly of the Genome of the Entomopathogenic Nematode Steinernema carpocapsae Identifies the X-Chromosome.</title>
        <authorList>
            <person name="Serra L."/>
            <person name="Macchietto M."/>
            <person name="Macias-Munoz A."/>
            <person name="McGill C.J."/>
            <person name="Rodriguez I.M."/>
            <person name="Rodriguez B."/>
            <person name="Murad R."/>
            <person name="Mortazavi A."/>
        </authorList>
    </citation>
    <scope>NUCLEOTIDE SEQUENCE [LARGE SCALE GENOMIC DNA]</scope>
    <source>
        <strain evidence="1 2">ALL</strain>
    </source>
</reference>
<gene>
    <name evidence="1" type="ORF">L596_022297</name>
</gene>
<evidence type="ECO:0000313" key="2">
    <source>
        <dbReference type="Proteomes" id="UP000298663"/>
    </source>
</evidence>
<proteinExistence type="predicted"/>
<dbReference type="Proteomes" id="UP000298663">
    <property type="component" value="Unassembled WGS sequence"/>
</dbReference>
<keyword evidence="2" id="KW-1185">Reference proteome</keyword>
<organism evidence="1 2">
    <name type="scientific">Steinernema carpocapsae</name>
    <name type="common">Entomopathogenic nematode</name>
    <dbReference type="NCBI Taxonomy" id="34508"/>
    <lineage>
        <taxon>Eukaryota</taxon>
        <taxon>Metazoa</taxon>
        <taxon>Ecdysozoa</taxon>
        <taxon>Nematoda</taxon>
        <taxon>Chromadorea</taxon>
        <taxon>Rhabditida</taxon>
        <taxon>Tylenchina</taxon>
        <taxon>Panagrolaimomorpha</taxon>
        <taxon>Strongyloidoidea</taxon>
        <taxon>Steinernematidae</taxon>
        <taxon>Steinernema</taxon>
    </lineage>
</organism>
<name>A0A4U5MLE9_STECR</name>
<protein>
    <submittedName>
        <fullName evidence="1">Uncharacterized protein</fullName>
    </submittedName>
</protein>
<evidence type="ECO:0000313" key="1">
    <source>
        <dbReference type="EMBL" id="TKR70251.1"/>
    </source>
</evidence>
<dbReference type="AlphaFoldDB" id="A0A4U5MLE9"/>
<accession>A0A4U5MLE9</accession>
<dbReference type="EMBL" id="AZBU02000007">
    <property type="protein sequence ID" value="TKR70251.1"/>
    <property type="molecule type" value="Genomic_DNA"/>
</dbReference>